<evidence type="ECO:0000313" key="2">
    <source>
        <dbReference type="Proteomes" id="UP000565579"/>
    </source>
</evidence>
<sequence>MRLRTVPRDRGAVGFRLGPLVMVHGIGEIWRTVPGHRGPAEWEINPRTMWNCGVLLADRQSWRIERRPVSEVPFTADAAPVVIHAAGAILREWKLVDGSADVPPSGPAPTGQPVLPMRLVPYGSARLRVAELPVIAVAEDSAGW</sequence>
<organism evidence="1 2">
    <name type="scientific">Nonomuraea rubra</name>
    <dbReference type="NCBI Taxonomy" id="46180"/>
    <lineage>
        <taxon>Bacteria</taxon>
        <taxon>Bacillati</taxon>
        <taxon>Actinomycetota</taxon>
        <taxon>Actinomycetes</taxon>
        <taxon>Streptosporangiales</taxon>
        <taxon>Streptosporangiaceae</taxon>
        <taxon>Nonomuraea</taxon>
    </lineage>
</organism>
<dbReference type="AlphaFoldDB" id="A0A7X0NU34"/>
<protein>
    <submittedName>
        <fullName evidence="1">Uncharacterized protein</fullName>
    </submittedName>
</protein>
<gene>
    <name evidence="1" type="ORF">HD593_004415</name>
</gene>
<evidence type="ECO:0000313" key="1">
    <source>
        <dbReference type="EMBL" id="MBB6549620.1"/>
    </source>
</evidence>
<comment type="caution">
    <text evidence="1">The sequence shown here is derived from an EMBL/GenBank/DDBJ whole genome shotgun (WGS) entry which is preliminary data.</text>
</comment>
<accession>A0A7X0NU34</accession>
<keyword evidence="2" id="KW-1185">Reference proteome</keyword>
<dbReference type="RefSeq" id="WP_185104012.1">
    <property type="nucleotide sequence ID" value="NZ_BAAAXY010000012.1"/>
</dbReference>
<name>A0A7X0NU34_9ACTN</name>
<dbReference type="Proteomes" id="UP000565579">
    <property type="component" value="Unassembled WGS sequence"/>
</dbReference>
<proteinExistence type="predicted"/>
<dbReference type="EMBL" id="JACHMI010000001">
    <property type="protein sequence ID" value="MBB6549620.1"/>
    <property type="molecule type" value="Genomic_DNA"/>
</dbReference>
<reference evidence="1 2" key="1">
    <citation type="submission" date="2020-08" db="EMBL/GenBank/DDBJ databases">
        <title>Sequencing the genomes of 1000 actinobacteria strains.</title>
        <authorList>
            <person name="Klenk H.-P."/>
        </authorList>
    </citation>
    <scope>NUCLEOTIDE SEQUENCE [LARGE SCALE GENOMIC DNA]</scope>
    <source>
        <strain evidence="1 2">DSM 43768</strain>
    </source>
</reference>